<protein>
    <submittedName>
        <fullName evidence="1">Uncharacterized protein</fullName>
    </submittedName>
</protein>
<reference evidence="1 2" key="1">
    <citation type="submission" date="2020-03" db="EMBL/GenBank/DDBJ databases">
        <title>Is there a link between lipid content and antibiotic production in Streptomyces?</title>
        <authorList>
            <person name="David M."/>
            <person name="Lejeune C."/>
            <person name="Abreu S."/>
            <person name="Thibessard A."/>
            <person name="Leblond P."/>
            <person name="Chaminade P."/>
            <person name="Virolle M.-J."/>
        </authorList>
    </citation>
    <scope>NUCLEOTIDE SEQUENCE [LARGE SCALE GENOMIC DNA]</scope>
    <source>
        <strain evidence="1 2">DSM 41481</strain>
    </source>
</reference>
<evidence type="ECO:0000313" key="1">
    <source>
        <dbReference type="EMBL" id="QIT47669.1"/>
    </source>
</evidence>
<name>A0AAE6YF26_STRAT</name>
<gene>
    <name evidence="1" type="ORF">HCX60_32470</name>
</gene>
<dbReference type="RefSeq" id="WP_143648497.1">
    <property type="nucleotide sequence ID" value="NZ_CM007717.1"/>
</dbReference>
<proteinExistence type="predicted"/>
<dbReference type="EMBL" id="CP050692">
    <property type="protein sequence ID" value="QIT47669.1"/>
    <property type="molecule type" value="Genomic_DNA"/>
</dbReference>
<dbReference type="AlphaFoldDB" id="A0AAE6YF26"/>
<sequence length="113" mass="11880">MAHHTTPPAAGTVSIGPSTADAYRLLPLPETLTGPHLDGHVCVWGGETLTPHTAVDLGSRRIGDRRAFPRACRGCTAKVAMLGLQIHGRDCDDCDGDCAVGRALGRIIRAATR</sequence>
<accession>A0AAE6YF26</accession>
<evidence type="ECO:0000313" key="2">
    <source>
        <dbReference type="Proteomes" id="UP000502504"/>
    </source>
</evidence>
<organism evidence="1 2">
    <name type="scientific">Streptomyces antibioticus</name>
    <dbReference type="NCBI Taxonomy" id="1890"/>
    <lineage>
        <taxon>Bacteria</taxon>
        <taxon>Bacillati</taxon>
        <taxon>Actinomycetota</taxon>
        <taxon>Actinomycetes</taxon>
        <taxon>Kitasatosporales</taxon>
        <taxon>Streptomycetaceae</taxon>
        <taxon>Streptomyces</taxon>
    </lineage>
</organism>
<dbReference type="Proteomes" id="UP000502504">
    <property type="component" value="Chromosome"/>
</dbReference>